<name>A0A7T3KVR3_9EURY</name>
<dbReference type="AlphaFoldDB" id="A0A7T3KVR3"/>
<reference evidence="1 2" key="1">
    <citation type="submission" date="2020-12" db="EMBL/GenBank/DDBJ databases">
        <title>Halosimplex halophilum sp. nov. and Halosimplex salinum sp. nov., two new members of the genus Halosimplex.</title>
        <authorList>
            <person name="Cui H.L."/>
        </authorList>
    </citation>
    <scope>NUCLEOTIDE SEQUENCE [LARGE SCALE GENOMIC DNA]</scope>
    <source>
        <strain evidence="1 2">YGH94</strain>
    </source>
</reference>
<sequence length="50" mass="5282">MERRHGFGLPAVAMAVAATALLADGHKTEESGDRDGEDGTVEIEIVLTED</sequence>
<evidence type="ECO:0000313" key="2">
    <source>
        <dbReference type="Proteomes" id="UP000595001"/>
    </source>
</evidence>
<dbReference type="Proteomes" id="UP000595001">
    <property type="component" value="Chromosome"/>
</dbReference>
<protein>
    <submittedName>
        <fullName evidence="1">Uncharacterized protein</fullName>
    </submittedName>
</protein>
<keyword evidence="2" id="KW-1185">Reference proteome</keyword>
<dbReference type="EMBL" id="CP065856">
    <property type="protein sequence ID" value="QPV63629.1"/>
    <property type="molecule type" value="Genomic_DNA"/>
</dbReference>
<proteinExistence type="predicted"/>
<dbReference type="KEGG" id="hlt:I7X12_03075"/>
<organism evidence="1 2">
    <name type="scientific">Halosimplex litoreum</name>
    <dbReference type="NCBI Taxonomy" id="1198301"/>
    <lineage>
        <taxon>Archaea</taxon>
        <taxon>Methanobacteriati</taxon>
        <taxon>Methanobacteriota</taxon>
        <taxon>Stenosarchaea group</taxon>
        <taxon>Halobacteria</taxon>
        <taxon>Halobacteriales</taxon>
        <taxon>Haloarculaceae</taxon>
        <taxon>Halosimplex</taxon>
    </lineage>
</organism>
<gene>
    <name evidence="1" type="ORF">I7X12_03075</name>
</gene>
<evidence type="ECO:0000313" key="1">
    <source>
        <dbReference type="EMBL" id="QPV63629.1"/>
    </source>
</evidence>
<dbReference type="RefSeq" id="WP_198062416.1">
    <property type="nucleotide sequence ID" value="NZ_CP065856.1"/>
</dbReference>
<dbReference type="GeneID" id="60587442"/>
<accession>A0A7T3KVR3</accession>